<evidence type="ECO:0000313" key="3">
    <source>
        <dbReference type="EMBL" id="OHA68274.1"/>
    </source>
</evidence>
<evidence type="ECO:0000256" key="1">
    <source>
        <dbReference type="SAM" id="Phobius"/>
    </source>
</evidence>
<reference evidence="3 4" key="1">
    <citation type="journal article" date="2016" name="Nat. Commun.">
        <title>Thousands of microbial genomes shed light on interconnected biogeochemical processes in an aquifer system.</title>
        <authorList>
            <person name="Anantharaman K."/>
            <person name="Brown C.T."/>
            <person name="Hug L.A."/>
            <person name="Sharon I."/>
            <person name="Castelle C.J."/>
            <person name="Probst A.J."/>
            <person name="Thomas B.C."/>
            <person name="Singh A."/>
            <person name="Wilkins M.J."/>
            <person name="Karaoz U."/>
            <person name="Brodie E.L."/>
            <person name="Williams K.H."/>
            <person name="Hubbard S.S."/>
            <person name="Banfield J.F."/>
        </authorList>
    </citation>
    <scope>NUCLEOTIDE SEQUENCE [LARGE SCALE GENOMIC DNA]</scope>
</reference>
<evidence type="ECO:0000256" key="2">
    <source>
        <dbReference type="SAM" id="SignalP"/>
    </source>
</evidence>
<comment type="caution">
    <text evidence="3">The sequence shown here is derived from an EMBL/GenBank/DDBJ whole genome shotgun (WGS) entry which is preliminary data.</text>
</comment>
<keyword evidence="2" id="KW-0732">Signal</keyword>
<keyword evidence="1" id="KW-0472">Membrane</keyword>
<proteinExistence type="predicted"/>
<keyword evidence="1" id="KW-0812">Transmembrane</keyword>
<dbReference type="EMBL" id="MHTX01000019">
    <property type="protein sequence ID" value="OHA68274.1"/>
    <property type="molecule type" value="Genomic_DNA"/>
</dbReference>
<sequence length="542" mass="59169">MNRKKIFLLCFAASVIALVLWAQFGFAQPLEVAYPKVPGSEPVSALKTLPEFVKYAFVFAIALAGFIIFASFLYGGMRYLTSVGNPSAMSDAKSKILEGILGVILLLAAFWLLNTINPQLVQLQFSADSARKGIVLCASGACSANPTGTQGTDFIKLKGSVSCIRGTADVRCEYPQMKPVSSVYFANSSDELEVNIFGNRDFQPEPPSWSSKNQPYIDYGAILSVPNGESVELIWKQPGVYLFAEEKCQGEAHFFANSSASFDNINFHDKTKSLKIIPSVRRKETNLEKLLAAIPGPGGATVVTEKLGVILHERNNYEYDATVWMGGDGPPMDFPYEPPDHGCINVASTGSCDDQFKEPYCIDNSSKSASSLTVFKQVINFGPPEEMGEGVTVFGNFQWNEQDKDDRSGDQQIHCGPISAVTEDRDLPPGRRLETGSPLWVDGRIEIGESVLYDGTENRSERDCAKLFGGASNPFRRLPTKTMVSSIKIAGNYIAVLFRPDGRGEVFGLPERAPNGDYNLKQGNHIGNDQATAMLVIPVESK</sequence>
<feature type="transmembrane region" description="Helical" evidence="1">
    <location>
        <begin position="55"/>
        <end position="75"/>
    </location>
</feature>
<evidence type="ECO:0000313" key="4">
    <source>
        <dbReference type="Proteomes" id="UP000179258"/>
    </source>
</evidence>
<feature type="chain" id="PRO_5009584223" evidence="2">
    <location>
        <begin position="28"/>
        <end position="542"/>
    </location>
</feature>
<dbReference type="Proteomes" id="UP000179258">
    <property type="component" value="Unassembled WGS sequence"/>
</dbReference>
<protein>
    <submittedName>
        <fullName evidence="3">Uncharacterized protein</fullName>
    </submittedName>
</protein>
<organism evidence="3 4">
    <name type="scientific">Candidatus Wildermuthbacteria bacterium RIFCSPHIGHO2_02_FULL_47_17</name>
    <dbReference type="NCBI Taxonomy" id="1802452"/>
    <lineage>
        <taxon>Bacteria</taxon>
        <taxon>Candidatus Wildermuthiibacteriota</taxon>
    </lineage>
</organism>
<accession>A0A1G2R605</accession>
<keyword evidence="1" id="KW-1133">Transmembrane helix</keyword>
<dbReference type="AlphaFoldDB" id="A0A1G2R605"/>
<feature type="transmembrane region" description="Helical" evidence="1">
    <location>
        <begin position="96"/>
        <end position="113"/>
    </location>
</feature>
<name>A0A1G2R605_9BACT</name>
<feature type="signal peptide" evidence="2">
    <location>
        <begin position="1"/>
        <end position="27"/>
    </location>
</feature>
<gene>
    <name evidence="3" type="ORF">A3D59_03895</name>
</gene>